<dbReference type="AlphaFoldDB" id="A0A4C1WGH1"/>
<keyword evidence="3" id="KW-1185">Reference proteome</keyword>
<evidence type="ECO:0000256" key="1">
    <source>
        <dbReference type="SAM" id="MobiDB-lite"/>
    </source>
</evidence>
<reference evidence="2 3" key="1">
    <citation type="journal article" date="2019" name="Commun. Biol.">
        <title>The bagworm genome reveals a unique fibroin gene that provides high tensile strength.</title>
        <authorList>
            <person name="Kono N."/>
            <person name="Nakamura H."/>
            <person name="Ohtoshi R."/>
            <person name="Tomita M."/>
            <person name="Numata K."/>
            <person name="Arakawa K."/>
        </authorList>
    </citation>
    <scope>NUCLEOTIDE SEQUENCE [LARGE SCALE GENOMIC DNA]</scope>
</reference>
<organism evidence="2 3">
    <name type="scientific">Eumeta variegata</name>
    <name type="common">Bagworm moth</name>
    <name type="synonym">Eumeta japonica</name>
    <dbReference type="NCBI Taxonomy" id="151549"/>
    <lineage>
        <taxon>Eukaryota</taxon>
        <taxon>Metazoa</taxon>
        <taxon>Ecdysozoa</taxon>
        <taxon>Arthropoda</taxon>
        <taxon>Hexapoda</taxon>
        <taxon>Insecta</taxon>
        <taxon>Pterygota</taxon>
        <taxon>Neoptera</taxon>
        <taxon>Endopterygota</taxon>
        <taxon>Lepidoptera</taxon>
        <taxon>Glossata</taxon>
        <taxon>Ditrysia</taxon>
        <taxon>Tineoidea</taxon>
        <taxon>Psychidae</taxon>
        <taxon>Oiketicinae</taxon>
        <taxon>Eumeta</taxon>
    </lineage>
</organism>
<feature type="region of interest" description="Disordered" evidence="1">
    <location>
        <begin position="29"/>
        <end position="87"/>
    </location>
</feature>
<accession>A0A4C1WGH1</accession>
<gene>
    <name evidence="2" type="ORF">EVAR_96725_1</name>
</gene>
<evidence type="ECO:0000313" key="2">
    <source>
        <dbReference type="EMBL" id="GBP50488.1"/>
    </source>
</evidence>
<dbReference type="EMBL" id="BGZK01000566">
    <property type="protein sequence ID" value="GBP50488.1"/>
    <property type="molecule type" value="Genomic_DNA"/>
</dbReference>
<comment type="caution">
    <text evidence="2">The sequence shown here is derived from an EMBL/GenBank/DDBJ whole genome shotgun (WGS) entry which is preliminary data.</text>
</comment>
<sequence length="87" mass="9346">MPAFVLPELRIKPTSAGAEEAPAVLIKRTTNDICSKQSQTPTPPRPKQPPSVSLRLKSQRTSRTPRPYVAAGGADNFEFTGSLGGRN</sequence>
<dbReference type="Proteomes" id="UP000299102">
    <property type="component" value="Unassembled WGS sequence"/>
</dbReference>
<proteinExistence type="predicted"/>
<name>A0A4C1WGH1_EUMVA</name>
<protein>
    <submittedName>
        <fullName evidence="2">Uncharacterized protein</fullName>
    </submittedName>
</protein>
<evidence type="ECO:0000313" key="3">
    <source>
        <dbReference type="Proteomes" id="UP000299102"/>
    </source>
</evidence>